<evidence type="ECO:0000256" key="1">
    <source>
        <dbReference type="SAM" id="MobiDB-lite"/>
    </source>
</evidence>
<dbReference type="EMBL" id="BPLQ01015044">
    <property type="protein sequence ID" value="GIY85402.1"/>
    <property type="molecule type" value="Genomic_DNA"/>
</dbReference>
<accession>A0AAV4WRD0</accession>
<reference evidence="2 3" key="1">
    <citation type="submission" date="2021-06" db="EMBL/GenBank/DDBJ databases">
        <title>Caerostris darwini draft genome.</title>
        <authorList>
            <person name="Kono N."/>
            <person name="Arakawa K."/>
        </authorList>
    </citation>
    <scope>NUCLEOTIDE SEQUENCE [LARGE SCALE GENOMIC DNA]</scope>
</reference>
<dbReference type="AlphaFoldDB" id="A0AAV4WRD0"/>
<evidence type="ECO:0000313" key="2">
    <source>
        <dbReference type="EMBL" id="GIY85402.1"/>
    </source>
</evidence>
<keyword evidence="3" id="KW-1185">Reference proteome</keyword>
<feature type="compositionally biased region" description="Basic and acidic residues" evidence="1">
    <location>
        <begin position="9"/>
        <end position="18"/>
    </location>
</feature>
<feature type="region of interest" description="Disordered" evidence="1">
    <location>
        <begin position="1"/>
        <end position="30"/>
    </location>
</feature>
<evidence type="ECO:0000313" key="3">
    <source>
        <dbReference type="Proteomes" id="UP001054837"/>
    </source>
</evidence>
<gene>
    <name evidence="2" type="ORF">CDAR_207631</name>
</gene>
<proteinExistence type="predicted"/>
<dbReference type="Proteomes" id="UP001054837">
    <property type="component" value="Unassembled WGS sequence"/>
</dbReference>
<organism evidence="2 3">
    <name type="scientific">Caerostris darwini</name>
    <dbReference type="NCBI Taxonomy" id="1538125"/>
    <lineage>
        <taxon>Eukaryota</taxon>
        <taxon>Metazoa</taxon>
        <taxon>Ecdysozoa</taxon>
        <taxon>Arthropoda</taxon>
        <taxon>Chelicerata</taxon>
        <taxon>Arachnida</taxon>
        <taxon>Araneae</taxon>
        <taxon>Araneomorphae</taxon>
        <taxon>Entelegynae</taxon>
        <taxon>Araneoidea</taxon>
        <taxon>Araneidae</taxon>
        <taxon>Caerostris</taxon>
    </lineage>
</organism>
<sequence>MHPPSPLEWEPHHYHSEAGAHVTPGLFGGQRKDTLLSQHTIPNDNRVTSPPTGLDLPDFWKKEIKAITCVPFTQ</sequence>
<protein>
    <submittedName>
        <fullName evidence="2">Uncharacterized protein</fullName>
    </submittedName>
</protein>
<name>A0AAV4WRD0_9ARAC</name>
<comment type="caution">
    <text evidence="2">The sequence shown here is derived from an EMBL/GenBank/DDBJ whole genome shotgun (WGS) entry which is preliminary data.</text>
</comment>